<reference evidence="2" key="1">
    <citation type="submission" date="2018-04" db="EMBL/GenBank/DDBJ databases">
        <title>WGS assembly of Panicum hallii.</title>
        <authorList>
            <person name="Lovell J."/>
            <person name="Jenkins J."/>
            <person name="Lowry D."/>
            <person name="Mamidi S."/>
            <person name="Sreedasyam A."/>
            <person name="Weng X."/>
            <person name="Barry K."/>
            <person name="Bonette J."/>
            <person name="Campitelli B."/>
            <person name="Daum C."/>
            <person name="Gordon S."/>
            <person name="Gould B."/>
            <person name="Lipzen A."/>
            <person name="Macqueen A."/>
            <person name="Palacio-Mejia J."/>
            <person name="Plott C."/>
            <person name="Shakirov E."/>
            <person name="Shu S."/>
            <person name="Yoshinaga Y."/>
            <person name="Zane M."/>
            <person name="Rokhsar D."/>
            <person name="Grimwood J."/>
            <person name="Schmutz J."/>
            <person name="Juenger T."/>
        </authorList>
    </citation>
    <scope>NUCLEOTIDE SEQUENCE [LARGE SCALE GENOMIC DNA]</scope>
    <source>
        <strain evidence="2">FIL2</strain>
    </source>
</reference>
<sequence>MRTGTTSPESSSGIVGSSWCSSRRPLALPCSVTISSYDVPLIINGLTSSSVTGQKQKMEVSAPANATTNAFDMAAMASRAVREPWIVVQTTREVDILDDVYRWCKYRDCRWQTGMPWLLTSSSWAGCLRVLRKFRCK</sequence>
<dbReference type="Gramene" id="PAN28679">
    <property type="protein sequence ID" value="PAN28679"/>
    <property type="gene ID" value="PAHAL_5G171700"/>
</dbReference>
<evidence type="ECO:0000313" key="2">
    <source>
        <dbReference type="EMBL" id="PAN28679.1"/>
    </source>
</evidence>
<feature type="region of interest" description="Disordered" evidence="1">
    <location>
        <begin position="1"/>
        <end position="20"/>
    </location>
</feature>
<dbReference type="AlphaFoldDB" id="A0A2S3HS25"/>
<dbReference type="EMBL" id="CM008050">
    <property type="protein sequence ID" value="PAN28679.1"/>
    <property type="molecule type" value="Genomic_DNA"/>
</dbReference>
<dbReference type="Proteomes" id="UP000243499">
    <property type="component" value="Chromosome 5"/>
</dbReference>
<protein>
    <submittedName>
        <fullName evidence="2">Uncharacterized protein</fullName>
    </submittedName>
</protein>
<organism evidence="2">
    <name type="scientific">Panicum hallii</name>
    <dbReference type="NCBI Taxonomy" id="206008"/>
    <lineage>
        <taxon>Eukaryota</taxon>
        <taxon>Viridiplantae</taxon>
        <taxon>Streptophyta</taxon>
        <taxon>Embryophyta</taxon>
        <taxon>Tracheophyta</taxon>
        <taxon>Spermatophyta</taxon>
        <taxon>Magnoliopsida</taxon>
        <taxon>Liliopsida</taxon>
        <taxon>Poales</taxon>
        <taxon>Poaceae</taxon>
        <taxon>PACMAD clade</taxon>
        <taxon>Panicoideae</taxon>
        <taxon>Panicodae</taxon>
        <taxon>Paniceae</taxon>
        <taxon>Panicinae</taxon>
        <taxon>Panicum</taxon>
        <taxon>Panicum sect. Panicum</taxon>
    </lineage>
</organism>
<feature type="compositionally biased region" description="Low complexity" evidence="1">
    <location>
        <begin position="7"/>
        <end position="20"/>
    </location>
</feature>
<evidence type="ECO:0000256" key="1">
    <source>
        <dbReference type="SAM" id="MobiDB-lite"/>
    </source>
</evidence>
<name>A0A2S3HS25_9POAL</name>
<proteinExistence type="predicted"/>
<gene>
    <name evidence="2" type="ORF">PAHAL_5G171700</name>
</gene>
<accession>A0A2S3HS25</accession>